<feature type="signal peptide" evidence="1">
    <location>
        <begin position="1"/>
        <end position="20"/>
    </location>
</feature>
<sequence length="342" mass="36776">MRLILPAGLALLLGSTPLWAQTPAQTGATQYPLVLENCGKRLTIEAAPERAVTIGQSATEILYSLGLAGKVKGTSVWFNPVLPQFADVNATIPRLADNDPSFESVLAQKPDLVAVQYEWHVGPSGIVGTREMFDDVGINTYIMPADCDTKDNSTGGDGTRVGAFAPEQVYKGITQLAEIFNVQPAGRTLVSALQATEAQAVARAQALDLPEGLSAVFWFSSADLELDPYVAGRLGAPGYMMGKLGIRNVIESDEEWPTVGWETIAKADPDVIVIAKMDRRRFPADDVAAKMDFLKTDPVASQMKAVREGHIVVMDAHAMSATMRSIYGLDSLSQALSDMTFE</sequence>
<keyword evidence="4" id="KW-1185">Reference proteome</keyword>
<dbReference type="InterPro" id="IPR050902">
    <property type="entry name" value="ABC_Transporter_SBP"/>
</dbReference>
<feature type="chain" id="PRO_5046606211" evidence="1">
    <location>
        <begin position="21"/>
        <end position="342"/>
    </location>
</feature>
<dbReference type="EMBL" id="CP135444">
    <property type="protein sequence ID" value="WRY35239.1"/>
    <property type="molecule type" value="Genomic_DNA"/>
</dbReference>
<dbReference type="Pfam" id="PF01497">
    <property type="entry name" value="Peripla_BP_2"/>
    <property type="match status" value="1"/>
</dbReference>
<reference evidence="3 4" key="1">
    <citation type="submission" date="2023-09" db="EMBL/GenBank/DDBJ databases">
        <title>Thioclava shenzhenensis sp. nov., a multidrug resistant bacteria-antagonizing species isolated from coastal seawater.</title>
        <authorList>
            <person name="Long M."/>
        </authorList>
    </citation>
    <scope>NUCLEOTIDE SEQUENCE [LARGE SCALE GENOMIC DNA]</scope>
    <source>
        <strain evidence="3 4">FTW29</strain>
        <plasmid evidence="3 4">unnamed1</plasmid>
    </source>
</reference>
<keyword evidence="3" id="KW-0614">Plasmid</keyword>
<keyword evidence="1" id="KW-0732">Signal</keyword>
<dbReference type="PANTHER" id="PTHR30535">
    <property type="entry name" value="VITAMIN B12-BINDING PROTEIN"/>
    <property type="match status" value="1"/>
</dbReference>
<dbReference type="PROSITE" id="PS50983">
    <property type="entry name" value="FE_B12_PBP"/>
    <property type="match status" value="1"/>
</dbReference>
<dbReference type="SUPFAM" id="SSF53807">
    <property type="entry name" value="Helical backbone' metal receptor"/>
    <property type="match status" value="1"/>
</dbReference>
<feature type="domain" description="Fe/B12 periplasmic-binding" evidence="2">
    <location>
        <begin position="50"/>
        <end position="342"/>
    </location>
</feature>
<dbReference type="PANTHER" id="PTHR30535:SF7">
    <property type="entry name" value="IRON(III) DICITRATE-BINDING PROTEIN"/>
    <property type="match status" value="1"/>
</dbReference>
<dbReference type="Proteomes" id="UP001623290">
    <property type="component" value="Plasmid unnamed1"/>
</dbReference>
<evidence type="ECO:0000259" key="2">
    <source>
        <dbReference type="PROSITE" id="PS50983"/>
    </source>
</evidence>
<protein>
    <submittedName>
        <fullName evidence="3">ABC transporter substrate-binding protein</fullName>
    </submittedName>
</protein>
<proteinExistence type="predicted"/>
<name>A0ABZ1E2F4_9RHOB</name>
<organism evidence="3 4">
    <name type="scientific">Thioclava litoralis</name>
    <dbReference type="NCBI Taxonomy" id="3076557"/>
    <lineage>
        <taxon>Bacteria</taxon>
        <taxon>Pseudomonadati</taxon>
        <taxon>Pseudomonadota</taxon>
        <taxon>Alphaproteobacteria</taxon>
        <taxon>Rhodobacterales</taxon>
        <taxon>Paracoccaceae</taxon>
        <taxon>Thioclava</taxon>
    </lineage>
</organism>
<dbReference type="InterPro" id="IPR002491">
    <property type="entry name" value="ABC_transptr_periplasmic_BD"/>
</dbReference>
<evidence type="ECO:0000256" key="1">
    <source>
        <dbReference type="SAM" id="SignalP"/>
    </source>
</evidence>
<geneLocation type="plasmid" evidence="3 4">
    <name>unnamed1</name>
</geneLocation>
<evidence type="ECO:0000313" key="3">
    <source>
        <dbReference type="EMBL" id="WRY35239.1"/>
    </source>
</evidence>
<gene>
    <name evidence="3" type="ORF">RPE78_15485</name>
</gene>
<dbReference type="RefSeq" id="WP_330646993.1">
    <property type="nucleotide sequence ID" value="NZ_CP135444.1"/>
</dbReference>
<accession>A0ABZ1E2F4</accession>
<evidence type="ECO:0000313" key="4">
    <source>
        <dbReference type="Proteomes" id="UP001623290"/>
    </source>
</evidence>
<dbReference type="Gene3D" id="3.40.50.1980">
    <property type="entry name" value="Nitrogenase molybdenum iron protein domain"/>
    <property type="match status" value="2"/>
</dbReference>